<dbReference type="AlphaFoldDB" id="A0A369KSY1"/>
<dbReference type="Gene3D" id="3.40.470.10">
    <property type="entry name" value="Uracil-DNA glycosylase-like domain"/>
    <property type="match status" value="1"/>
</dbReference>
<proteinExistence type="predicted"/>
<dbReference type="SUPFAM" id="SSF52141">
    <property type="entry name" value="Uracil-DNA glycosylase-like"/>
    <property type="match status" value="1"/>
</dbReference>
<dbReference type="Proteomes" id="UP000253934">
    <property type="component" value="Unassembled WGS sequence"/>
</dbReference>
<organism evidence="1 2">
    <name type="scientific">Spirobacillus cienkowskii</name>
    <dbReference type="NCBI Taxonomy" id="495820"/>
    <lineage>
        <taxon>Bacteria</taxon>
        <taxon>Pseudomonadati</taxon>
        <taxon>Bdellovibrionota</taxon>
        <taxon>Oligoflexia</taxon>
        <taxon>Silvanigrellales</taxon>
        <taxon>Spirobacillus</taxon>
    </lineage>
</organism>
<name>A0A369KSY1_9BACT</name>
<dbReference type="EMBL" id="QOVW01000071">
    <property type="protein sequence ID" value="RDB35927.1"/>
    <property type="molecule type" value="Genomic_DNA"/>
</dbReference>
<dbReference type="InterPro" id="IPR036895">
    <property type="entry name" value="Uracil-DNA_glycosylase-like_sf"/>
</dbReference>
<reference evidence="1" key="1">
    <citation type="submission" date="2018-04" db="EMBL/GenBank/DDBJ databases">
        <title>Draft genome sequence of the Candidatus Spirobacillus cienkowskii, a pathogen of freshwater Daphnia species, reconstructed from hemolymph metagenomic reads.</title>
        <authorList>
            <person name="Bresciani L."/>
            <person name="Lemos L.N."/>
            <person name="Wale N."/>
            <person name="Lin J.Y."/>
            <person name="Fernandes G.R."/>
            <person name="Duffy M.A."/>
            <person name="Rodrigues J.M."/>
        </authorList>
    </citation>
    <scope>NUCLEOTIDE SEQUENCE [LARGE SCALE GENOMIC DNA]</scope>
    <source>
        <strain evidence="1">Binning01</strain>
    </source>
</reference>
<keyword evidence="2" id="KW-1185">Reference proteome</keyword>
<evidence type="ECO:0000313" key="1">
    <source>
        <dbReference type="EMBL" id="RDB35927.1"/>
    </source>
</evidence>
<gene>
    <name evidence="1" type="ORF">DCC88_07715</name>
</gene>
<evidence type="ECO:0000313" key="2">
    <source>
        <dbReference type="Proteomes" id="UP000253934"/>
    </source>
</evidence>
<protein>
    <recommendedName>
        <fullName evidence="3">Uracil-DNA glycosylase-like domain-containing protein</fullName>
    </recommendedName>
</protein>
<sequence length="226" mass="25784">MSDLQKIQQQVKIKMMSYLMEGVGRFPTPSFPVAQPHIVDNFPPTTQVSTCNRCELAQCRKRVVVATQYEPRDYFVLADFPDVNDEQNSEVFSSSSPLSAIAINLLNKLKIFSQCHFSFALKCVPAKLLPLNALTTCARSNLAPELSQVSPKMILCFGQKAFRALSCLDPLLVQEPFEENTQLRFVFRDNMPIILFFLPSLQDLRDFPQWRKQVWDLLSVAIPHSR</sequence>
<comment type="caution">
    <text evidence="1">The sequence shown here is derived from an EMBL/GenBank/DDBJ whole genome shotgun (WGS) entry which is preliminary data.</text>
</comment>
<accession>A0A369KSY1</accession>
<evidence type="ECO:0008006" key="3">
    <source>
        <dbReference type="Google" id="ProtNLM"/>
    </source>
</evidence>